<dbReference type="AlphaFoldDB" id="A0A0Q2LUC9"/>
<dbReference type="Proteomes" id="UP000051677">
    <property type="component" value="Unassembled WGS sequence"/>
</dbReference>
<organism evidence="1 2">
    <name type="scientific">Mycobacterium gordonae</name>
    <dbReference type="NCBI Taxonomy" id="1778"/>
    <lineage>
        <taxon>Bacteria</taxon>
        <taxon>Bacillati</taxon>
        <taxon>Actinomycetota</taxon>
        <taxon>Actinomycetes</taxon>
        <taxon>Mycobacteriales</taxon>
        <taxon>Mycobacteriaceae</taxon>
        <taxon>Mycobacterium</taxon>
    </lineage>
</organism>
<comment type="caution">
    <text evidence="1">The sequence shown here is derived from an EMBL/GenBank/DDBJ whole genome shotgun (WGS) entry which is preliminary data.</text>
</comment>
<evidence type="ECO:0000313" key="1">
    <source>
        <dbReference type="EMBL" id="KQH79394.1"/>
    </source>
</evidence>
<reference evidence="1 2" key="1">
    <citation type="submission" date="2015-10" db="EMBL/GenBank/DDBJ databases">
        <title>Mycobacterium gordonae draft genome assembly.</title>
        <authorList>
            <person name="Ustinova V."/>
            <person name="Smirnova T."/>
            <person name="Blagodatskikh K."/>
            <person name="Varlamov D."/>
            <person name="Larionova E."/>
            <person name="Chernousova L."/>
        </authorList>
    </citation>
    <scope>NUCLEOTIDE SEQUENCE [LARGE SCALE GENOMIC DNA]</scope>
    <source>
        <strain evidence="1 2">CTRI 14-8773</strain>
    </source>
</reference>
<protein>
    <submittedName>
        <fullName evidence="1">Uncharacterized protein</fullName>
    </submittedName>
</protein>
<evidence type="ECO:0000313" key="2">
    <source>
        <dbReference type="Proteomes" id="UP000051677"/>
    </source>
</evidence>
<dbReference type="EMBL" id="LKTM01000110">
    <property type="protein sequence ID" value="KQH79394.1"/>
    <property type="molecule type" value="Genomic_DNA"/>
</dbReference>
<sequence>MAALILDEEGFESIDPSHPLGGQDGGADALIQKNGEPWVMAVNFPRGQQSIREITDKLSSDVEKAKTKEPKPVGVAFVTNQELRLAEREILGKVGDDTKIELYHLERITTILDRPHMAGVREQFLGIPAGPPPILVTAEVMGCARSFIGGDELLDSLVEIEEKSLHERNEELRSKPPDPISSWLGASAMRSMGYEVSDEPAQPISDGEIAERAAALRRDLHGRWDACQDYLASIAWPALHFRITNQAQSFLTNVQVILTFHGAGGLAFAGIETFEWERLKDPDWEPPAYGPFGTVPPVSFVPALPADYPVRWEHNDDGDLEVTITLAELRPHPPWRHTGDDVVLVLRNSALEEVTVTYTVTAHGYGIAFEGDSFTVRVEQVDIFDDLQTVIEASDKS</sequence>
<proteinExistence type="predicted"/>
<gene>
    <name evidence="1" type="ORF">AO501_03810</name>
</gene>
<name>A0A0Q2LUC9_MYCGO</name>
<accession>A0A0Q2LUC9</accession>